<evidence type="ECO:0000256" key="6">
    <source>
        <dbReference type="ARBA" id="ARBA00023316"/>
    </source>
</evidence>
<organism evidence="8 9">
    <name type="scientific">candidate division WWE3 bacterium CG06_land_8_20_14_3_00_42_16</name>
    <dbReference type="NCBI Taxonomy" id="1975083"/>
    <lineage>
        <taxon>Bacteria</taxon>
        <taxon>Katanobacteria</taxon>
    </lineage>
</organism>
<dbReference type="InterPro" id="IPR001920">
    <property type="entry name" value="Asp/Glu_race"/>
</dbReference>
<evidence type="ECO:0000256" key="2">
    <source>
        <dbReference type="ARBA" id="ARBA00013090"/>
    </source>
</evidence>
<dbReference type="HAMAP" id="MF_00258">
    <property type="entry name" value="Glu_racemase"/>
    <property type="match status" value="1"/>
</dbReference>
<dbReference type="EC" id="5.1.1.3" evidence="2 7"/>
<evidence type="ECO:0000256" key="5">
    <source>
        <dbReference type="ARBA" id="ARBA00023235"/>
    </source>
</evidence>
<dbReference type="EMBL" id="PEWD01000096">
    <property type="protein sequence ID" value="PIU68165.1"/>
    <property type="molecule type" value="Genomic_DNA"/>
</dbReference>
<gene>
    <name evidence="7 8" type="primary">murI</name>
    <name evidence="8" type="ORF">COS81_04920</name>
</gene>
<evidence type="ECO:0000256" key="7">
    <source>
        <dbReference type="HAMAP-Rule" id="MF_00258"/>
    </source>
</evidence>
<comment type="caution">
    <text evidence="8">The sequence shown here is derived from an EMBL/GenBank/DDBJ whole genome shotgun (WGS) entry which is preliminary data.</text>
</comment>
<dbReference type="AlphaFoldDB" id="A0A2M7ALC4"/>
<dbReference type="InterPro" id="IPR018187">
    <property type="entry name" value="Asp/Glu_racemase_AS_1"/>
</dbReference>
<feature type="active site" description="Proton donor/acceptor" evidence="7">
    <location>
        <position position="73"/>
    </location>
</feature>
<feature type="active site" description="Proton donor/acceptor" evidence="7">
    <location>
        <position position="183"/>
    </location>
</feature>
<evidence type="ECO:0000256" key="3">
    <source>
        <dbReference type="ARBA" id="ARBA00022960"/>
    </source>
</evidence>
<comment type="similarity">
    <text evidence="7">Belongs to the aspartate/glutamate racemases family.</text>
</comment>
<dbReference type="GO" id="GO:0008360">
    <property type="term" value="P:regulation of cell shape"/>
    <property type="evidence" value="ECO:0007669"/>
    <property type="project" value="UniProtKB-KW"/>
</dbReference>
<dbReference type="PANTHER" id="PTHR21198:SF3">
    <property type="entry name" value="GLUTAMATE RACEMASE"/>
    <property type="match status" value="1"/>
</dbReference>
<proteinExistence type="inferred from homology"/>
<feature type="binding site" evidence="7">
    <location>
        <begin position="74"/>
        <end position="75"/>
    </location>
    <ligand>
        <name>substrate</name>
    </ligand>
</feature>
<feature type="binding site" evidence="7">
    <location>
        <begin position="10"/>
        <end position="11"/>
    </location>
    <ligand>
        <name>substrate</name>
    </ligand>
</feature>
<dbReference type="NCBIfam" id="TIGR00067">
    <property type="entry name" value="glut_race"/>
    <property type="match status" value="1"/>
</dbReference>
<reference evidence="9" key="1">
    <citation type="submission" date="2017-09" db="EMBL/GenBank/DDBJ databases">
        <title>Depth-based differentiation of microbial function through sediment-hosted aquifers and enrichment of novel symbionts in the deep terrestrial subsurface.</title>
        <authorList>
            <person name="Probst A.J."/>
            <person name="Ladd B."/>
            <person name="Jarett J.K."/>
            <person name="Geller-Mcgrath D.E."/>
            <person name="Sieber C.M.K."/>
            <person name="Emerson J.B."/>
            <person name="Anantharaman K."/>
            <person name="Thomas B.C."/>
            <person name="Malmstrom R."/>
            <person name="Stieglmeier M."/>
            <person name="Klingl A."/>
            <person name="Woyke T."/>
            <person name="Ryan C.M."/>
            <person name="Banfield J.F."/>
        </authorList>
    </citation>
    <scope>NUCLEOTIDE SEQUENCE [LARGE SCALE GENOMIC DNA]</scope>
</reference>
<evidence type="ECO:0000313" key="9">
    <source>
        <dbReference type="Proteomes" id="UP000229916"/>
    </source>
</evidence>
<evidence type="ECO:0000256" key="4">
    <source>
        <dbReference type="ARBA" id="ARBA00022984"/>
    </source>
</evidence>
<dbReference type="Gene3D" id="3.40.50.1860">
    <property type="match status" value="2"/>
</dbReference>
<keyword evidence="5 7" id="KW-0413">Isomerase</keyword>
<dbReference type="GO" id="GO:0009252">
    <property type="term" value="P:peptidoglycan biosynthetic process"/>
    <property type="evidence" value="ECO:0007669"/>
    <property type="project" value="UniProtKB-UniRule"/>
</dbReference>
<evidence type="ECO:0000256" key="1">
    <source>
        <dbReference type="ARBA" id="ARBA00001602"/>
    </source>
</evidence>
<comment type="pathway">
    <text evidence="7">Cell wall biogenesis; peptidoglycan biosynthesis.</text>
</comment>
<dbReference type="SUPFAM" id="SSF53681">
    <property type="entry name" value="Aspartate/glutamate racemase"/>
    <property type="match status" value="2"/>
</dbReference>
<dbReference type="InterPro" id="IPR015942">
    <property type="entry name" value="Asp/Glu/hydantoin_racemase"/>
</dbReference>
<comment type="catalytic activity">
    <reaction evidence="1 7">
        <text>L-glutamate = D-glutamate</text>
        <dbReference type="Rhea" id="RHEA:12813"/>
        <dbReference type="ChEBI" id="CHEBI:29985"/>
        <dbReference type="ChEBI" id="CHEBI:29986"/>
        <dbReference type="EC" id="5.1.1.3"/>
    </reaction>
</comment>
<dbReference type="PROSITE" id="PS00923">
    <property type="entry name" value="ASP_GLU_RACEMASE_1"/>
    <property type="match status" value="1"/>
</dbReference>
<dbReference type="GO" id="GO:0008881">
    <property type="term" value="F:glutamate racemase activity"/>
    <property type="evidence" value="ECO:0007669"/>
    <property type="project" value="UniProtKB-UniRule"/>
</dbReference>
<dbReference type="Pfam" id="PF01177">
    <property type="entry name" value="Asp_Glu_race"/>
    <property type="match status" value="1"/>
</dbReference>
<feature type="binding site" evidence="7">
    <location>
        <begin position="184"/>
        <end position="185"/>
    </location>
    <ligand>
        <name>substrate</name>
    </ligand>
</feature>
<sequence>MHELPIGIFDSGFGGLSIFQAVITELPWESIVYFGDNANCPYGGKTFTEIKKLTLKGLTKLLKFNVKLIVVACNTATVAGMDYYRQKIKIPIVGVVPVVKTAVEQTKSNKIAVLATPATARSLYLKRLIKKFAGDKLVFNLAIDNLVWRIEKGEIDSPAISKILRQSLESLPRKKVDIIALGCTHFPFLRHVIEKIVGPKIKILDSGDAVARQVRRILTQNQALNLRPKPTYYFLTSGDKVKFKQIAEKLLRQKIVRVDKI</sequence>
<accession>A0A2M7ALC4</accession>
<dbReference type="PANTHER" id="PTHR21198">
    <property type="entry name" value="GLUTAMATE RACEMASE"/>
    <property type="match status" value="1"/>
</dbReference>
<dbReference type="UniPathway" id="UPA00219"/>
<comment type="function">
    <text evidence="7">Provides the (R)-glutamate required for cell wall biosynthesis.</text>
</comment>
<protein>
    <recommendedName>
        <fullName evidence="2 7">Glutamate racemase</fullName>
        <ecNumber evidence="2 7">5.1.1.3</ecNumber>
    </recommendedName>
</protein>
<dbReference type="GO" id="GO:0071555">
    <property type="term" value="P:cell wall organization"/>
    <property type="evidence" value="ECO:0007669"/>
    <property type="project" value="UniProtKB-KW"/>
</dbReference>
<keyword evidence="4 7" id="KW-0573">Peptidoglycan synthesis</keyword>
<name>A0A2M7ALC4_UNCKA</name>
<evidence type="ECO:0000313" key="8">
    <source>
        <dbReference type="EMBL" id="PIU68165.1"/>
    </source>
</evidence>
<dbReference type="Proteomes" id="UP000229916">
    <property type="component" value="Unassembled WGS sequence"/>
</dbReference>
<dbReference type="FunFam" id="3.40.50.1860:FF:000001">
    <property type="entry name" value="Glutamate racemase"/>
    <property type="match status" value="1"/>
</dbReference>
<keyword evidence="3 7" id="KW-0133">Cell shape</keyword>
<feature type="binding site" evidence="7">
    <location>
        <begin position="42"/>
        <end position="43"/>
    </location>
    <ligand>
        <name>substrate</name>
    </ligand>
</feature>
<dbReference type="InterPro" id="IPR004391">
    <property type="entry name" value="Glu_race"/>
</dbReference>
<keyword evidence="6 7" id="KW-0961">Cell wall biogenesis/degradation</keyword>